<dbReference type="OrthoDB" id="9770238at2"/>
<keyword evidence="5" id="KW-1185">Reference proteome</keyword>
<gene>
    <name evidence="4" type="primary">gatD</name>
    <name evidence="4" type="ORF">Mrose_00514</name>
</gene>
<evidence type="ECO:0000259" key="2">
    <source>
        <dbReference type="Pfam" id="PF00107"/>
    </source>
</evidence>
<sequence length="392" mass="42532">MLQAPALPARAATQLAGGSRAMMRALSFSPSLPRYVFARLMGRRYPVRGLPLHLVHLPEPIPPRGFERLKVRLAGICASDLDLIYGRTSLALSPFYSFPAVLGHEILAELGGVRVVVNPLLACLERGLPDCPACAKGEDHRCRNLTEGNFRSGMLGYCSDLPGGWSERIVAHRERIFPIAESVPDERAVLAEPLAVAVHGIQQALAKDWPEEILVVGGGTIGLLSIALLRVLGFEGPIHAVVRRSHAAQWARAFGANVTYSSVREAQKAQKYQSYQGMLGRWGWRGGFGAVIEASGNPAALQEASWAVAEGGRILLLGSPGSALHDFSPYWFREVRLMGSYAYNWDAFATAVKLLPELEGIEALVGQQFGLEAWPEAIRAARRGGAKIVFKP</sequence>
<evidence type="ECO:0000256" key="1">
    <source>
        <dbReference type="ARBA" id="ARBA00023002"/>
    </source>
</evidence>
<dbReference type="GO" id="GO:0008868">
    <property type="term" value="F:galactitol-1-phosphate 5-dehydrogenase activity"/>
    <property type="evidence" value="ECO:0007669"/>
    <property type="project" value="UniProtKB-EC"/>
</dbReference>
<dbReference type="PANTHER" id="PTHR43401">
    <property type="entry name" value="L-THREONINE 3-DEHYDROGENASE"/>
    <property type="match status" value="1"/>
</dbReference>
<feature type="domain" description="Alcohol dehydrogenase-like C-terminal" evidence="2">
    <location>
        <begin position="221"/>
        <end position="355"/>
    </location>
</feature>
<dbReference type="Proteomes" id="UP000265341">
    <property type="component" value="Unassembled WGS sequence"/>
</dbReference>
<dbReference type="Gene3D" id="3.90.180.10">
    <property type="entry name" value="Medium-chain alcohol dehydrogenases, catalytic domain"/>
    <property type="match status" value="1"/>
</dbReference>
<reference evidence="4 5" key="1">
    <citation type="submission" date="2018-08" db="EMBL/GenBank/DDBJ databases">
        <title>Meiothermus roseus NBRC 110900 genome sequencing project.</title>
        <authorList>
            <person name="Da Costa M.S."/>
            <person name="Albuquerque L."/>
            <person name="Raposo P."/>
            <person name="Froufe H.J.C."/>
            <person name="Barroso C.S."/>
            <person name="Egas C."/>
        </authorList>
    </citation>
    <scope>NUCLEOTIDE SEQUENCE [LARGE SCALE GENOMIC DNA]</scope>
    <source>
        <strain evidence="4 5">NBRC 110900</strain>
    </source>
</reference>
<evidence type="ECO:0000313" key="4">
    <source>
        <dbReference type="EMBL" id="RIH89129.1"/>
    </source>
</evidence>
<proteinExistence type="predicted"/>
<dbReference type="SUPFAM" id="SSF50129">
    <property type="entry name" value="GroES-like"/>
    <property type="match status" value="1"/>
</dbReference>
<comment type="caution">
    <text evidence="4">The sequence shown here is derived from an EMBL/GenBank/DDBJ whole genome shotgun (WGS) entry which is preliminary data.</text>
</comment>
<dbReference type="InterPro" id="IPR011032">
    <property type="entry name" value="GroES-like_sf"/>
</dbReference>
<dbReference type="SUPFAM" id="SSF51735">
    <property type="entry name" value="NAD(P)-binding Rossmann-fold domains"/>
    <property type="match status" value="1"/>
</dbReference>
<evidence type="ECO:0000313" key="5">
    <source>
        <dbReference type="Proteomes" id="UP000265341"/>
    </source>
</evidence>
<feature type="domain" description="Alcohol dehydrogenase-like N-terminal" evidence="3">
    <location>
        <begin position="69"/>
        <end position="180"/>
    </location>
</feature>
<dbReference type="InterPro" id="IPR036291">
    <property type="entry name" value="NAD(P)-bd_dom_sf"/>
</dbReference>
<name>A0A399F1J4_9DEIN</name>
<dbReference type="Pfam" id="PF08240">
    <property type="entry name" value="ADH_N"/>
    <property type="match status" value="1"/>
</dbReference>
<dbReference type="AlphaFoldDB" id="A0A399F1J4"/>
<dbReference type="InterPro" id="IPR050129">
    <property type="entry name" value="Zn_alcohol_dh"/>
</dbReference>
<dbReference type="PANTHER" id="PTHR43401:SF2">
    <property type="entry name" value="L-THREONINE 3-DEHYDROGENASE"/>
    <property type="match status" value="1"/>
</dbReference>
<evidence type="ECO:0000259" key="3">
    <source>
        <dbReference type="Pfam" id="PF08240"/>
    </source>
</evidence>
<organism evidence="4 5">
    <name type="scientific">Calidithermus roseus</name>
    <dbReference type="NCBI Taxonomy" id="1644118"/>
    <lineage>
        <taxon>Bacteria</taxon>
        <taxon>Thermotogati</taxon>
        <taxon>Deinococcota</taxon>
        <taxon>Deinococci</taxon>
        <taxon>Thermales</taxon>
        <taxon>Thermaceae</taxon>
        <taxon>Calidithermus</taxon>
    </lineage>
</organism>
<dbReference type="EC" id="1.1.1.251" evidence="4"/>
<keyword evidence="1 4" id="KW-0560">Oxidoreductase</keyword>
<dbReference type="InterPro" id="IPR013149">
    <property type="entry name" value="ADH-like_C"/>
</dbReference>
<accession>A0A399F1J4</accession>
<dbReference type="Gene3D" id="3.40.50.720">
    <property type="entry name" value="NAD(P)-binding Rossmann-like Domain"/>
    <property type="match status" value="1"/>
</dbReference>
<protein>
    <submittedName>
        <fullName evidence="4">Galactitol-1-phosphate 5-dehydrogenase</fullName>
        <ecNumber evidence="4">1.1.1.251</ecNumber>
    </submittedName>
</protein>
<dbReference type="EMBL" id="QWLA01000005">
    <property type="protein sequence ID" value="RIH89129.1"/>
    <property type="molecule type" value="Genomic_DNA"/>
</dbReference>
<dbReference type="InterPro" id="IPR013154">
    <property type="entry name" value="ADH-like_N"/>
</dbReference>
<dbReference type="Pfam" id="PF00107">
    <property type="entry name" value="ADH_zinc_N"/>
    <property type="match status" value="1"/>
</dbReference>